<feature type="region of interest" description="Disordered" evidence="1">
    <location>
        <begin position="35"/>
        <end position="58"/>
    </location>
</feature>
<feature type="region of interest" description="Disordered" evidence="1">
    <location>
        <begin position="166"/>
        <end position="217"/>
    </location>
</feature>
<feature type="compositionally biased region" description="Polar residues" evidence="1">
    <location>
        <begin position="270"/>
        <end position="290"/>
    </location>
</feature>
<name>A0ABR0JWK8_9EURO</name>
<protein>
    <submittedName>
        <fullName evidence="2">Uncharacterized protein</fullName>
    </submittedName>
</protein>
<evidence type="ECO:0000313" key="2">
    <source>
        <dbReference type="EMBL" id="KAK5077376.1"/>
    </source>
</evidence>
<organism evidence="2 3">
    <name type="scientific">Lithohypha guttulata</name>
    <dbReference type="NCBI Taxonomy" id="1690604"/>
    <lineage>
        <taxon>Eukaryota</taxon>
        <taxon>Fungi</taxon>
        <taxon>Dikarya</taxon>
        <taxon>Ascomycota</taxon>
        <taxon>Pezizomycotina</taxon>
        <taxon>Eurotiomycetes</taxon>
        <taxon>Chaetothyriomycetidae</taxon>
        <taxon>Chaetothyriales</taxon>
        <taxon>Trichomeriaceae</taxon>
        <taxon>Lithohypha</taxon>
    </lineage>
</organism>
<feature type="region of interest" description="Disordered" evidence="1">
    <location>
        <begin position="246"/>
        <end position="415"/>
    </location>
</feature>
<keyword evidence="3" id="KW-1185">Reference proteome</keyword>
<gene>
    <name evidence="2" type="ORF">LTR24_009704</name>
</gene>
<comment type="caution">
    <text evidence="2">The sequence shown here is derived from an EMBL/GenBank/DDBJ whole genome shotgun (WGS) entry which is preliminary data.</text>
</comment>
<feature type="compositionally biased region" description="Polar residues" evidence="1">
    <location>
        <begin position="339"/>
        <end position="360"/>
    </location>
</feature>
<dbReference type="EMBL" id="JAVRRG010000229">
    <property type="protein sequence ID" value="KAK5077376.1"/>
    <property type="molecule type" value="Genomic_DNA"/>
</dbReference>
<evidence type="ECO:0000256" key="1">
    <source>
        <dbReference type="SAM" id="MobiDB-lite"/>
    </source>
</evidence>
<feature type="compositionally biased region" description="Low complexity" evidence="1">
    <location>
        <begin position="317"/>
        <end position="328"/>
    </location>
</feature>
<accession>A0ABR0JWK8</accession>
<dbReference type="Proteomes" id="UP001345013">
    <property type="component" value="Unassembled WGS sequence"/>
</dbReference>
<reference evidence="2 3" key="1">
    <citation type="submission" date="2023-08" db="EMBL/GenBank/DDBJ databases">
        <title>Black Yeasts Isolated from many extreme environments.</title>
        <authorList>
            <person name="Coleine C."/>
            <person name="Stajich J.E."/>
            <person name="Selbmann L."/>
        </authorList>
    </citation>
    <scope>NUCLEOTIDE SEQUENCE [LARGE SCALE GENOMIC DNA]</scope>
    <source>
        <strain evidence="2 3">CCFEE 5885</strain>
    </source>
</reference>
<feature type="compositionally biased region" description="Basic and acidic residues" evidence="1">
    <location>
        <begin position="366"/>
        <end position="400"/>
    </location>
</feature>
<evidence type="ECO:0000313" key="3">
    <source>
        <dbReference type="Proteomes" id="UP001345013"/>
    </source>
</evidence>
<proteinExistence type="predicted"/>
<sequence length="415" mass="45013">MPGDRNKRKVAREDNLIRKDRAKYLKILVATEDNYEDNTTSDVPMEDASSVINDTRPASSLPLGFTAGRLPPSHATNNHTARLDAPYDQDPIPQAELEFVGQQAGIAPREVERQVAMTSDPEGRIYQPANGVAEPLPLVSLSNITLNTSSSAPLISSNPFINLPPSPTGTARLPASSTSAYKTAPAITPKKGRPTTNDARRKQRQNSSVGVIGYNEDTGSPVYLSASNSSPPGDIAPRQAYAEKVGDRANDEYSNRTLSRSKAGKGKDTAPSQKSTTKATKLSAVKPSTKSVKKFTTEAASAKQLPAEALASTSIRTSTPTATPPLSTKYVPPYLAKTTLPTASTSTRPKNDNYTATSKPLTPEGTAKEDEARRKEQRHERRAWREKELQNTKKTWEGHKMPRNWGLVALPEDEV</sequence>